<keyword evidence="1" id="KW-0479">Metal-binding</keyword>
<gene>
    <name evidence="5" type="ORF">QUV96_03455</name>
</gene>
<dbReference type="PANTHER" id="PTHR39159:SF1">
    <property type="entry name" value="UPF0374 PROTEIN YGAC"/>
    <property type="match status" value="1"/>
</dbReference>
<dbReference type="EMBL" id="JAUDCG010000011">
    <property type="protein sequence ID" value="MDM8156695.1"/>
    <property type="molecule type" value="Genomic_DNA"/>
</dbReference>
<dbReference type="NCBIfam" id="NF010183">
    <property type="entry name" value="PRK13662.1"/>
    <property type="match status" value="1"/>
</dbReference>
<dbReference type="Proteomes" id="UP001529340">
    <property type="component" value="Unassembled WGS sequence"/>
</dbReference>
<evidence type="ECO:0000259" key="4">
    <source>
        <dbReference type="Pfam" id="PF04167"/>
    </source>
</evidence>
<keyword evidence="2" id="KW-0378">Hydrolase</keyword>
<dbReference type="PIRSF" id="PIRSF028345">
    <property type="entry name" value="UCP028345"/>
    <property type="match status" value="1"/>
</dbReference>
<evidence type="ECO:0000256" key="3">
    <source>
        <dbReference type="ARBA" id="ARBA00022842"/>
    </source>
</evidence>
<dbReference type="Gene3D" id="2.40.380.10">
    <property type="entry name" value="FomD-like"/>
    <property type="match status" value="1"/>
</dbReference>
<evidence type="ECO:0000313" key="6">
    <source>
        <dbReference type="Proteomes" id="UP001529340"/>
    </source>
</evidence>
<organism evidence="5 6">
    <name type="scientific">Amedibacillus dolichus</name>
    <dbReference type="NCBI Taxonomy" id="31971"/>
    <lineage>
        <taxon>Bacteria</taxon>
        <taxon>Bacillati</taxon>
        <taxon>Bacillota</taxon>
        <taxon>Erysipelotrichia</taxon>
        <taxon>Erysipelotrichales</taxon>
        <taxon>Erysipelotrichaceae</taxon>
        <taxon>Amedibacillus</taxon>
    </lineage>
</organism>
<evidence type="ECO:0000256" key="1">
    <source>
        <dbReference type="ARBA" id="ARBA00022723"/>
    </source>
</evidence>
<accession>A0ABT7UAM6</accession>
<protein>
    <submittedName>
        <fullName evidence="5">DUF402 domain-containing protein</fullName>
    </submittedName>
</protein>
<dbReference type="SUPFAM" id="SSF159234">
    <property type="entry name" value="FomD-like"/>
    <property type="match status" value="1"/>
</dbReference>
<comment type="caution">
    <text evidence="5">The sequence shown here is derived from an EMBL/GenBank/DDBJ whole genome shotgun (WGS) entry which is preliminary data.</text>
</comment>
<dbReference type="PANTHER" id="PTHR39159">
    <property type="match status" value="1"/>
</dbReference>
<name>A0ABT7UAM6_9FIRM</name>
<dbReference type="RefSeq" id="WP_289607163.1">
    <property type="nucleotide sequence ID" value="NZ_JAUDCG010000011.1"/>
</dbReference>
<dbReference type="InterPro" id="IPR050212">
    <property type="entry name" value="Ntdp-like"/>
</dbReference>
<dbReference type="InterPro" id="IPR016882">
    <property type="entry name" value="SA1684"/>
</dbReference>
<dbReference type="InterPro" id="IPR007295">
    <property type="entry name" value="DUF402"/>
</dbReference>
<reference evidence="5" key="1">
    <citation type="submission" date="2023-06" db="EMBL/GenBank/DDBJ databases">
        <title>Identification and characterization of horizontal gene transfer across gut microbiota members of farm animals based on homology search.</title>
        <authorList>
            <person name="Schwarzerova J."/>
            <person name="Nykrynova M."/>
            <person name="Jureckova K."/>
            <person name="Cejkova D."/>
            <person name="Rychlik I."/>
        </authorList>
    </citation>
    <scope>NUCLEOTIDE SEQUENCE</scope>
    <source>
        <strain evidence="5">ET39</strain>
    </source>
</reference>
<reference evidence="5" key="2">
    <citation type="submission" date="2023-06" db="EMBL/GenBank/DDBJ databases">
        <authorList>
            <person name="Zeman M."/>
            <person name="Kubasova T."/>
            <person name="Jahodarova E."/>
            <person name="Nykrynova M."/>
            <person name="Rychlik I."/>
        </authorList>
    </citation>
    <scope>NUCLEOTIDE SEQUENCE</scope>
    <source>
        <strain evidence="5">ET39</strain>
    </source>
</reference>
<feature type="domain" description="DUF402" evidence="4">
    <location>
        <begin position="17"/>
        <end position="153"/>
    </location>
</feature>
<dbReference type="InterPro" id="IPR035930">
    <property type="entry name" value="FomD-like_sf"/>
</dbReference>
<keyword evidence="6" id="KW-1185">Reference proteome</keyword>
<keyword evidence="3" id="KW-0460">Magnesium</keyword>
<evidence type="ECO:0000313" key="5">
    <source>
        <dbReference type="EMBL" id="MDM8156695.1"/>
    </source>
</evidence>
<evidence type="ECO:0000256" key="2">
    <source>
        <dbReference type="ARBA" id="ARBA00022801"/>
    </source>
</evidence>
<dbReference type="Pfam" id="PF04167">
    <property type="entry name" value="DUF402"/>
    <property type="match status" value="1"/>
</dbReference>
<proteinExistence type="predicted"/>
<sequence>MELNEKDSVYIQSFKHDGSLHRTWATGFVIEANERRIVVVTDRALVSEADGRKWITKEPAVCFFYPDRWYNVICMIRKGGVHYYCNIASPSLVDEEAIKNIDYDLDVKIFPNGKFIVLDEDEYLQHSRQMHYGHRLDVVVRQGLQSVLNDIALQKSPFDRQEIGRLYEKYLRLSAEKAQETGRKEHREEKKTKK</sequence>